<keyword evidence="1 2" id="KW-0645">Protease</keyword>
<comment type="caution">
    <text evidence="4">The sequence shown here is derived from an EMBL/GenBank/DDBJ whole genome shotgun (WGS) entry which is preliminary data.</text>
</comment>
<dbReference type="RefSeq" id="WP_268039985.1">
    <property type="nucleotide sequence ID" value="NZ_JAPQER010000002.1"/>
</dbReference>
<organism evidence="4 5">
    <name type="scientific">Clostridium aestuarii</name>
    <dbReference type="NCBI Taxonomy" id="338193"/>
    <lineage>
        <taxon>Bacteria</taxon>
        <taxon>Bacillati</taxon>
        <taxon>Bacillota</taxon>
        <taxon>Clostridia</taxon>
        <taxon>Eubacteriales</taxon>
        <taxon>Clostridiaceae</taxon>
        <taxon>Clostridium</taxon>
    </lineage>
</organism>
<accession>A0ABT4CXI5</accession>
<evidence type="ECO:0000313" key="4">
    <source>
        <dbReference type="EMBL" id="MCY6483709.1"/>
    </source>
</evidence>
<comment type="similarity">
    <text evidence="2">Belongs to the peptidase S16 family.</text>
</comment>
<dbReference type="EC" id="3.4.21.53" evidence="2"/>
<feature type="active site" evidence="2">
    <location>
        <position position="637"/>
    </location>
</feature>
<dbReference type="EMBL" id="JAPQER010000002">
    <property type="protein sequence ID" value="MCY6483709.1"/>
    <property type="molecule type" value="Genomic_DNA"/>
</dbReference>
<proteinExistence type="inferred from homology"/>
<dbReference type="Pfam" id="PF05362">
    <property type="entry name" value="Lon_C"/>
    <property type="match status" value="1"/>
</dbReference>
<evidence type="ECO:0000256" key="2">
    <source>
        <dbReference type="PROSITE-ProRule" id="PRU01122"/>
    </source>
</evidence>
<dbReference type="InterPro" id="IPR027065">
    <property type="entry name" value="Lon_Prtase"/>
</dbReference>
<dbReference type="InterPro" id="IPR020568">
    <property type="entry name" value="Ribosomal_Su5_D2-typ_SF"/>
</dbReference>
<dbReference type="InterPro" id="IPR027417">
    <property type="entry name" value="P-loop_NTPase"/>
</dbReference>
<keyword evidence="5" id="KW-1185">Reference proteome</keyword>
<evidence type="ECO:0000313" key="5">
    <source>
        <dbReference type="Proteomes" id="UP001078443"/>
    </source>
</evidence>
<keyword evidence="2" id="KW-0720">Serine protease</keyword>
<dbReference type="SUPFAM" id="SSF54211">
    <property type="entry name" value="Ribosomal protein S5 domain 2-like"/>
    <property type="match status" value="1"/>
</dbReference>
<comment type="catalytic activity">
    <reaction evidence="2">
        <text>Hydrolysis of proteins in presence of ATP.</text>
        <dbReference type="EC" id="3.4.21.53"/>
    </reaction>
</comment>
<sequence>MNMELSSRDVTYKFNIEGIDLEKYKDNLPEYTEEVYDKIKTALEIYEEGFNVYLIDDFSKNKLANIEKFINNIFENRDKPKDICYVIKDDVEKPVSLILSNGKGKILKQSVIELQDTYYNVIYDFYNNSVNKEKDEIIENIQKKRTELITELMQNANSKGFEIRYASKGFTFIPLKEEGVMTEKEYDDLDADKKEELLNKVSELKNKSQDILKILKNIEISEIEKIQNILIKYLKDEVENFKKKYKEEFICDSNAVEFLTEMCNEIEKEIVENYSMVYEDDEAGINEIIMKYDVNVLVDNSEFLRPRVIFEEDPSVNNLLGSIEYKNQNGNYVTDCSLIKGGSLLKANEGCIIIRANSLLSNPSTYYNLKKTIMNEKVDFDHNKGYVELLSLSSLNPEPIRSKVKVILIGDYQIYDLLYNYDEDFKKIFKIKAQYKPVVDINESTKAALVNEILEICNDKKLKSLNKEAIKEVAKFLSRKAENKNKLFFNDEELSKILMLSNNKVVSENRDNITIKDIIDIANDEDLIEKEIRNYYKDGKILLNVTDKKIGQINALSVIDSGYFSFGKPIRITCSCYKGGGDIIDVQKQSDMSGNIHDKAVNTLRGVINGCFGKYSKLPVNFHLSFEQIYGKVDGDSASVAEFICMISALSNIPIKQNIAVTGSINQFGEVQPVGGINEKIEGFFKTCKCIDTIENKGVLIPFSNKDNLILSYEIEKAIGEGKFHIYTMKDVRNAVETLMGEYKKVFSTAKKEIRKYSKILL</sequence>
<dbReference type="PROSITE" id="PS51786">
    <property type="entry name" value="LON_PROTEOLYTIC"/>
    <property type="match status" value="1"/>
</dbReference>
<dbReference type="PRINTS" id="PR00830">
    <property type="entry name" value="ENDOLAPTASE"/>
</dbReference>
<name>A0ABT4CXI5_9CLOT</name>
<dbReference type="Gene3D" id="3.30.230.10">
    <property type="match status" value="1"/>
</dbReference>
<dbReference type="Gene3D" id="3.40.50.300">
    <property type="entry name" value="P-loop containing nucleotide triphosphate hydrolases"/>
    <property type="match status" value="2"/>
</dbReference>
<protein>
    <recommendedName>
        <fullName evidence="2">endopeptidase La</fullName>
        <ecNumber evidence="2">3.4.21.53</ecNumber>
    </recommendedName>
</protein>
<dbReference type="InterPro" id="IPR041699">
    <property type="entry name" value="AAA_32"/>
</dbReference>
<dbReference type="InterPro" id="IPR008269">
    <property type="entry name" value="Lon_proteolytic"/>
</dbReference>
<keyword evidence="2" id="KW-0378">Hydrolase</keyword>
<dbReference type="Pfam" id="PF13654">
    <property type="entry name" value="AAA_32"/>
    <property type="match status" value="1"/>
</dbReference>
<evidence type="ECO:0000256" key="1">
    <source>
        <dbReference type="ARBA" id="ARBA00022670"/>
    </source>
</evidence>
<dbReference type="PANTHER" id="PTHR10046">
    <property type="entry name" value="ATP DEPENDENT LON PROTEASE FAMILY MEMBER"/>
    <property type="match status" value="1"/>
</dbReference>
<dbReference type="Proteomes" id="UP001078443">
    <property type="component" value="Unassembled WGS sequence"/>
</dbReference>
<dbReference type="InterPro" id="IPR014721">
    <property type="entry name" value="Ribsml_uS5_D2-typ_fold_subgr"/>
</dbReference>
<feature type="domain" description="Lon proteolytic" evidence="3">
    <location>
        <begin position="547"/>
        <end position="742"/>
    </location>
</feature>
<gene>
    <name evidence="4" type="ORF">OW763_05020</name>
</gene>
<dbReference type="Gene3D" id="1.10.8.60">
    <property type="match status" value="1"/>
</dbReference>
<reference evidence="4" key="1">
    <citation type="submission" date="2022-12" db="EMBL/GenBank/DDBJ databases">
        <authorList>
            <person name="Wang J."/>
        </authorList>
    </citation>
    <scope>NUCLEOTIDE SEQUENCE</scope>
    <source>
        <strain evidence="4">HY-45-18</strain>
    </source>
</reference>
<feature type="active site" evidence="2">
    <location>
        <position position="680"/>
    </location>
</feature>
<evidence type="ECO:0000259" key="3">
    <source>
        <dbReference type="PROSITE" id="PS51786"/>
    </source>
</evidence>